<reference evidence="1" key="1">
    <citation type="journal article" date="2024" name="Gigascience">
        <title>Chromosome-level genome of the poultry shaft louse Menopon gallinae provides insight into the host-switching and adaptive evolution of parasitic lice.</title>
        <authorList>
            <person name="Xu Y."/>
            <person name="Ma L."/>
            <person name="Liu S."/>
            <person name="Liang Y."/>
            <person name="Liu Q."/>
            <person name="He Z."/>
            <person name="Tian L."/>
            <person name="Duan Y."/>
            <person name="Cai W."/>
            <person name="Li H."/>
            <person name="Song F."/>
        </authorList>
    </citation>
    <scope>NUCLEOTIDE SEQUENCE</scope>
    <source>
        <strain evidence="1">Cailab_2023a</strain>
    </source>
</reference>
<name>A0AAW2I9V2_9NEOP</name>
<dbReference type="AlphaFoldDB" id="A0AAW2I9V2"/>
<evidence type="ECO:0000313" key="1">
    <source>
        <dbReference type="EMBL" id="KAL0279140.1"/>
    </source>
</evidence>
<accession>A0AAW2I9V2</accession>
<proteinExistence type="predicted"/>
<gene>
    <name evidence="1" type="ORF">PYX00_000754</name>
</gene>
<comment type="caution">
    <text evidence="1">The sequence shown here is derived from an EMBL/GenBank/DDBJ whole genome shotgun (WGS) entry which is preliminary data.</text>
</comment>
<dbReference type="Gene3D" id="3.30.450.20">
    <property type="entry name" value="PAS domain"/>
    <property type="match status" value="1"/>
</dbReference>
<dbReference type="EMBL" id="JARGDH010000001">
    <property type="protein sequence ID" value="KAL0279140.1"/>
    <property type="molecule type" value="Genomic_DNA"/>
</dbReference>
<organism evidence="1">
    <name type="scientific">Menopon gallinae</name>
    <name type="common">poultry shaft louse</name>
    <dbReference type="NCBI Taxonomy" id="328185"/>
    <lineage>
        <taxon>Eukaryota</taxon>
        <taxon>Metazoa</taxon>
        <taxon>Ecdysozoa</taxon>
        <taxon>Arthropoda</taxon>
        <taxon>Hexapoda</taxon>
        <taxon>Insecta</taxon>
        <taxon>Pterygota</taxon>
        <taxon>Neoptera</taxon>
        <taxon>Paraneoptera</taxon>
        <taxon>Psocodea</taxon>
        <taxon>Troctomorpha</taxon>
        <taxon>Phthiraptera</taxon>
        <taxon>Amblycera</taxon>
        <taxon>Menoponidae</taxon>
        <taxon>Menopon</taxon>
    </lineage>
</organism>
<protein>
    <submittedName>
        <fullName evidence="1">Uncharacterized protein</fullName>
    </submittedName>
</protein>
<sequence length="130" mass="14809">MLTRLWKYADPSVLSSEYLLHASVIGMVEFDDDIFAAGNCYDEHQYKDYSLFCPYAFRLPDGPILAKNLAIEYKYMTNTSEWFFIARKSAERIIKNHDQFRKGKSEIGLLPGGGGGVSCWRQLLGLEISV</sequence>